<dbReference type="RefSeq" id="WP_249504308.1">
    <property type="nucleotide sequence ID" value="NZ_CP097253.1"/>
</dbReference>
<protein>
    <submittedName>
        <fullName evidence="3">Uncharacterized protein</fullName>
    </submittedName>
</protein>
<dbReference type="PROSITE" id="PS51257">
    <property type="entry name" value="PROKAR_LIPOPROTEIN"/>
    <property type="match status" value="1"/>
</dbReference>
<name>A0ABY5MVP0_9SPHN</name>
<accession>A0ABY5MVP0</accession>
<feature type="compositionally biased region" description="Low complexity" evidence="1">
    <location>
        <begin position="48"/>
        <end position="63"/>
    </location>
</feature>
<keyword evidence="2" id="KW-0732">Signal</keyword>
<feature type="chain" id="PRO_5045975466" evidence="2">
    <location>
        <begin position="22"/>
        <end position="75"/>
    </location>
</feature>
<evidence type="ECO:0000256" key="1">
    <source>
        <dbReference type="SAM" id="MobiDB-lite"/>
    </source>
</evidence>
<reference evidence="3 4" key="1">
    <citation type="submission" date="2022-05" db="EMBL/GenBank/DDBJ databases">
        <title>S8-45 Sphingomonas ultraviolaceadurans.</title>
        <authorList>
            <person name="Liu Y."/>
        </authorList>
    </citation>
    <scope>NUCLEOTIDE SEQUENCE [LARGE SCALE GENOMIC DNA]</scope>
    <source>
        <strain evidence="3 4">S8-45</strain>
    </source>
</reference>
<gene>
    <name evidence="3" type="ORF">M1K48_02505</name>
</gene>
<evidence type="ECO:0000313" key="4">
    <source>
        <dbReference type="Proteomes" id="UP000831921"/>
    </source>
</evidence>
<evidence type="ECO:0000313" key="3">
    <source>
        <dbReference type="EMBL" id="UUR08533.1"/>
    </source>
</evidence>
<dbReference type="Proteomes" id="UP000831921">
    <property type="component" value="Chromosome"/>
</dbReference>
<sequence>MKRARCLLVLAALLTGACSRSDTSDDVPPLPDQTAETGNALMAEAERAAASAATRAETEPAPARSATETTNEVRP</sequence>
<dbReference type="EMBL" id="CP097253">
    <property type="protein sequence ID" value="UUR08533.1"/>
    <property type="molecule type" value="Genomic_DNA"/>
</dbReference>
<feature type="region of interest" description="Disordered" evidence="1">
    <location>
        <begin position="18"/>
        <end position="75"/>
    </location>
</feature>
<evidence type="ECO:0000256" key="2">
    <source>
        <dbReference type="SAM" id="SignalP"/>
    </source>
</evidence>
<feature type="compositionally biased region" description="Polar residues" evidence="1">
    <location>
        <begin position="66"/>
        <end position="75"/>
    </location>
</feature>
<feature type="signal peptide" evidence="2">
    <location>
        <begin position="1"/>
        <end position="21"/>
    </location>
</feature>
<keyword evidence="4" id="KW-1185">Reference proteome</keyword>
<proteinExistence type="predicted"/>
<organism evidence="3 4">
    <name type="scientific">Sphingomonas glaciei</name>
    <dbReference type="NCBI Taxonomy" id="2938948"/>
    <lineage>
        <taxon>Bacteria</taxon>
        <taxon>Pseudomonadati</taxon>
        <taxon>Pseudomonadota</taxon>
        <taxon>Alphaproteobacteria</taxon>
        <taxon>Sphingomonadales</taxon>
        <taxon>Sphingomonadaceae</taxon>
        <taxon>Sphingomonas</taxon>
    </lineage>
</organism>